<comment type="subcellular location">
    <subcellularLocation>
        <location evidence="1">Membrane</location>
        <topology evidence="1">Multi-pass membrane protein</topology>
    </subcellularLocation>
</comment>
<dbReference type="AlphaFoldDB" id="A0A238F6J2"/>
<dbReference type="PANTHER" id="PTHR36460:SF1">
    <property type="entry name" value="UPF0132 DOMAIN PROTEIN (AFU_ORTHOLOGUE AFUA_3G10255)"/>
    <property type="match status" value="1"/>
</dbReference>
<dbReference type="EMBL" id="FMSP01000003">
    <property type="protein sequence ID" value="SCV68757.1"/>
    <property type="molecule type" value="Genomic_DNA"/>
</dbReference>
<keyword evidence="8" id="KW-1185">Reference proteome</keyword>
<keyword evidence="4 6" id="KW-0472">Membrane</keyword>
<dbReference type="GO" id="GO:0016020">
    <property type="term" value="C:membrane"/>
    <property type="evidence" value="ECO:0007669"/>
    <property type="project" value="UniProtKB-SubCell"/>
</dbReference>
<name>A0A238F6J2_9BASI</name>
<dbReference type="STRING" id="269621.A0A238F6J2"/>
<keyword evidence="3 6" id="KW-1133">Transmembrane helix</keyword>
<accession>A0A238F6J2</accession>
<dbReference type="Proteomes" id="UP000198372">
    <property type="component" value="Unassembled WGS sequence"/>
</dbReference>
<feature type="compositionally biased region" description="Low complexity" evidence="5">
    <location>
        <begin position="23"/>
        <end position="50"/>
    </location>
</feature>
<dbReference type="PANTHER" id="PTHR36460">
    <property type="entry name" value="UPF0132 DOMAIN PROTEIN (AFU_ORTHOLOGUE AFUA_3G10255)"/>
    <property type="match status" value="1"/>
</dbReference>
<feature type="transmembrane region" description="Helical" evidence="6">
    <location>
        <begin position="166"/>
        <end position="185"/>
    </location>
</feature>
<keyword evidence="2 6" id="KW-0812">Transmembrane</keyword>
<evidence type="ECO:0000256" key="3">
    <source>
        <dbReference type="ARBA" id="ARBA00022989"/>
    </source>
</evidence>
<evidence type="ECO:0000256" key="1">
    <source>
        <dbReference type="ARBA" id="ARBA00004141"/>
    </source>
</evidence>
<evidence type="ECO:0000256" key="5">
    <source>
        <dbReference type="SAM" id="MobiDB-lite"/>
    </source>
</evidence>
<protein>
    <submittedName>
        <fullName evidence="7">BQ2448_878 protein</fullName>
    </submittedName>
</protein>
<feature type="compositionally biased region" description="Polar residues" evidence="5">
    <location>
        <begin position="57"/>
        <end position="67"/>
    </location>
</feature>
<evidence type="ECO:0000256" key="2">
    <source>
        <dbReference type="ARBA" id="ARBA00022692"/>
    </source>
</evidence>
<reference evidence="8" key="1">
    <citation type="submission" date="2016-09" db="EMBL/GenBank/DDBJ databases">
        <authorList>
            <person name="Jeantristanb JTB J.-T."/>
            <person name="Ricardo R."/>
        </authorList>
    </citation>
    <scope>NUCLEOTIDE SEQUENCE [LARGE SCALE GENOMIC DNA]</scope>
</reference>
<gene>
    <name evidence="7" type="ORF">BQ2448_878</name>
</gene>
<feature type="compositionally biased region" description="Gly residues" evidence="5">
    <location>
        <begin position="76"/>
        <end position="85"/>
    </location>
</feature>
<dbReference type="OrthoDB" id="5546837at2759"/>
<proteinExistence type="predicted"/>
<feature type="region of interest" description="Disordered" evidence="5">
    <location>
        <begin position="1"/>
        <end position="85"/>
    </location>
</feature>
<evidence type="ECO:0000313" key="8">
    <source>
        <dbReference type="Proteomes" id="UP000198372"/>
    </source>
</evidence>
<evidence type="ECO:0000256" key="6">
    <source>
        <dbReference type="SAM" id="Phobius"/>
    </source>
</evidence>
<sequence length="210" mass="22721">MSSTPLNFAPYSDPPDVSKTRWAPPASSSSSYVSQQPQASTSTSSASYQSGAPISSLGANTSFSSNARPDRRTGVGSSGRGGGVLSTGTETTLGYRYDFEGPAAYVLGPFGAVVLLVLELENDWVRFHAWQVSLAPNTEHLKSVLLTGLLVSLHLIWAVLGLHLLASIQVLVECAVFLLLTWQTYRDADLMDRYELPWIGRIANKWVEAE</sequence>
<evidence type="ECO:0000313" key="7">
    <source>
        <dbReference type="EMBL" id="SCV68757.1"/>
    </source>
</evidence>
<evidence type="ECO:0000256" key="4">
    <source>
        <dbReference type="ARBA" id="ARBA00023136"/>
    </source>
</evidence>
<organism evidence="7 8">
    <name type="scientific">Microbotryum intermedium</name>
    <dbReference type="NCBI Taxonomy" id="269621"/>
    <lineage>
        <taxon>Eukaryota</taxon>
        <taxon>Fungi</taxon>
        <taxon>Dikarya</taxon>
        <taxon>Basidiomycota</taxon>
        <taxon>Pucciniomycotina</taxon>
        <taxon>Microbotryomycetes</taxon>
        <taxon>Microbotryales</taxon>
        <taxon>Microbotryaceae</taxon>
        <taxon>Microbotryum</taxon>
    </lineage>
</organism>